<gene>
    <name evidence="1" type="ORF">Pan153_52400</name>
</gene>
<reference evidence="1 2" key="1">
    <citation type="submission" date="2019-02" db="EMBL/GenBank/DDBJ databases">
        <title>Deep-cultivation of Planctomycetes and their phenomic and genomic characterization uncovers novel biology.</title>
        <authorList>
            <person name="Wiegand S."/>
            <person name="Jogler M."/>
            <person name="Boedeker C."/>
            <person name="Pinto D."/>
            <person name="Vollmers J."/>
            <person name="Rivas-Marin E."/>
            <person name="Kohn T."/>
            <person name="Peeters S.H."/>
            <person name="Heuer A."/>
            <person name="Rast P."/>
            <person name="Oberbeckmann S."/>
            <person name="Bunk B."/>
            <person name="Jeske O."/>
            <person name="Meyerdierks A."/>
            <person name="Storesund J.E."/>
            <person name="Kallscheuer N."/>
            <person name="Luecker S."/>
            <person name="Lage O.M."/>
            <person name="Pohl T."/>
            <person name="Merkel B.J."/>
            <person name="Hornburger P."/>
            <person name="Mueller R.-W."/>
            <person name="Bruemmer F."/>
            <person name="Labrenz M."/>
            <person name="Spormann A.M."/>
            <person name="Op den Camp H."/>
            <person name="Overmann J."/>
            <person name="Amann R."/>
            <person name="Jetten M.S.M."/>
            <person name="Mascher T."/>
            <person name="Medema M.H."/>
            <person name="Devos D.P."/>
            <person name="Kaster A.-K."/>
            <person name="Ovreas L."/>
            <person name="Rohde M."/>
            <person name="Galperin M.Y."/>
            <person name="Jogler C."/>
        </authorList>
    </citation>
    <scope>NUCLEOTIDE SEQUENCE [LARGE SCALE GENOMIC DNA]</scope>
    <source>
        <strain evidence="1 2">Pan153</strain>
    </source>
</reference>
<dbReference type="AlphaFoldDB" id="A0A518FW46"/>
<evidence type="ECO:0000313" key="1">
    <source>
        <dbReference type="EMBL" id="QDV20564.1"/>
    </source>
</evidence>
<organism evidence="1 2">
    <name type="scientific">Gimesia panareensis</name>
    <dbReference type="NCBI Taxonomy" id="2527978"/>
    <lineage>
        <taxon>Bacteria</taxon>
        <taxon>Pseudomonadati</taxon>
        <taxon>Planctomycetota</taxon>
        <taxon>Planctomycetia</taxon>
        <taxon>Planctomycetales</taxon>
        <taxon>Planctomycetaceae</taxon>
        <taxon>Gimesia</taxon>
    </lineage>
</organism>
<dbReference type="InterPro" id="IPR039365">
    <property type="entry name" value="IS701-like"/>
</dbReference>
<dbReference type="EMBL" id="CP036317">
    <property type="protein sequence ID" value="QDV20564.1"/>
    <property type="molecule type" value="Genomic_DNA"/>
</dbReference>
<dbReference type="PANTHER" id="PTHR33627:SF1">
    <property type="entry name" value="TRANSPOSASE"/>
    <property type="match status" value="1"/>
</dbReference>
<evidence type="ECO:0008006" key="3">
    <source>
        <dbReference type="Google" id="ProtNLM"/>
    </source>
</evidence>
<dbReference type="PANTHER" id="PTHR33627">
    <property type="entry name" value="TRANSPOSASE"/>
    <property type="match status" value="1"/>
</dbReference>
<evidence type="ECO:0000313" key="2">
    <source>
        <dbReference type="Proteomes" id="UP000320839"/>
    </source>
</evidence>
<dbReference type="InterPro" id="IPR012337">
    <property type="entry name" value="RNaseH-like_sf"/>
</dbReference>
<dbReference type="Proteomes" id="UP000320839">
    <property type="component" value="Chromosome"/>
</dbReference>
<proteinExistence type="predicted"/>
<name>A0A518FW46_9PLAN</name>
<protein>
    <recommendedName>
        <fullName evidence="3">Transposase IS4-like domain-containing protein</fullName>
    </recommendedName>
</protein>
<dbReference type="SUPFAM" id="SSF53098">
    <property type="entry name" value="Ribonuclease H-like"/>
    <property type="match status" value="1"/>
</dbReference>
<sequence length="252" mass="29029">MRHAWITGDDEMGRPAEFRKALRDRGERYVLAVPSNTTICDLEIPPPKWCGNGRLPKRASVRVDRWMGERKDKEWARVEVRDADQAPLIVEAIKREVETGKRCRPTAAEEVLVVIRYRDRNLKIVKTDYYLSNADVSTPLEEFCRAAKAEHRIEECLQRAKGQAGLADYEVRNWVGWHHHQTLSLLASWFLTVETRRAEKKDACDDVESGPFRDRVDIETRDGMRFTPQREMANRTTITSQPAGKAIPLETA</sequence>
<accession>A0A518FW46</accession>